<gene>
    <name evidence="5" type="ORF">LZD57_16835</name>
</gene>
<evidence type="ECO:0000313" key="6">
    <source>
        <dbReference type="Proteomes" id="UP001139035"/>
    </source>
</evidence>
<keyword evidence="3" id="KW-0804">Transcription</keyword>
<sequence>MANPLFRKLSDANTLNDADRDILDKVIARQRTVAARRDVISAGDRPKDVHLVIEGFACRYKLLPDGQRQIVAILVPGDFCDLHVAILGEMDHGIATLSNCTIVEIPPATVDDLTMNHPRITRSLWWATLVDEAILREWVTNLGRRPADRHIAHLMCELYLRLKAVGLVIDHTFELPLTQQELADAIGISIVHANRMLSDLRDRGLVTFQGRRVRIADFDALMAFADFDPAYLHLVPRTENGLQRDLADRGSH</sequence>
<evidence type="ECO:0000313" key="5">
    <source>
        <dbReference type="EMBL" id="MCE7029657.1"/>
    </source>
</evidence>
<dbReference type="InterPro" id="IPR014710">
    <property type="entry name" value="RmlC-like_jellyroll"/>
</dbReference>
<feature type="domain" description="HTH crp-type" evidence="4">
    <location>
        <begin position="145"/>
        <end position="219"/>
    </location>
</feature>
<dbReference type="SUPFAM" id="SSF51206">
    <property type="entry name" value="cAMP-binding domain-like"/>
    <property type="match status" value="1"/>
</dbReference>
<dbReference type="Gene3D" id="1.10.10.10">
    <property type="entry name" value="Winged helix-like DNA-binding domain superfamily/Winged helix DNA-binding domain"/>
    <property type="match status" value="1"/>
</dbReference>
<dbReference type="AlphaFoldDB" id="A0A9X1P252"/>
<dbReference type="GO" id="GO:0003677">
    <property type="term" value="F:DNA binding"/>
    <property type="evidence" value="ECO:0007669"/>
    <property type="project" value="UniProtKB-KW"/>
</dbReference>
<dbReference type="Pfam" id="PF00027">
    <property type="entry name" value="cNMP_binding"/>
    <property type="match status" value="1"/>
</dbReference>
<accession>A0A9X1P252</accession>
<reference evidence="5" key="1">
    <citation type="submission" date="2022-01" db="EMBL/GenBank/DDBJ databases">
        <title>Jiella avicenniae sp. nov., a novel endophytic bacterium isolated from bark of Avicennia marina.</title>
        <authorList>
            <person name="Tuo L."/>
        </authorList>
    </citation>
    <scope>NUCLEOTIDE SEQUENCE</scope>
    <source>
        <strain evidence="5">CBK1P-4</strain>
    </source>
</reference>
<comment type="caution">
    <text evidence="5">The sequence shown here is derived from an EMBL/GenBank/DDBJ whole genome shotgun (WGS) entry which is preliminary data.</text>
</comment>
<name>A0A9X1P252_9HYPH</name>
<protein>
    <submittedName>
        <fullName evidence="5">Crp/Fnr family transcriptional regulator</fullName>
    </submittedName>
</protein>
<organism evidence="5 6">
    <name type="scientific">Jiella avicenniae</name>
    <dbReference type="NCBI Taxonomy" id="2907202"/>
    <lineage>
        <taxon>Bacteria</taxon>
        <taxon>Pseudomonadati</taxon>
        <taxon>Pseudomonadota</taxon>
        <taxon>Alphaproteobacteria</taxon>
        <taxon>Hyphomicrobiales</taxon>
        <taxon>Aurantimonadaceae</taxon>
        <taxon>Jiella</taxon>
    </lineage>
</organism>
<evidence type="ECO:0000256" key="1">
    <source>
        <dbReference type="ARBA" id="ARBA00023015"/>
    </source>
</evidence>
<dbReference type="RefSeq" id="WP_233720646.1">
    <property type="nucleotide sequence ID" value="NZ_JAJUWU010000017.1"/>
</dbReference>
<dbReference type="InterPro" id="IPR018490">
    <property type="entry name" value="cNMP-bd_dom_sf"/>
</dbReference>
<dbReference type="Gene3D" id="2.60.120.10">
    <property type="entry name" value="Jelly Rolls"/>
    <property type="match status" value="1"/>
</dbReference>
<dbReference type="PROSITE" id="PS51063">
    <property type="entry name" value="HTH_CRP_2"/>
    <property type="match status" value="1"/>
</dbReference>
<dbReference type="InterPro" id="IPR036390">
    <property type="entry name" value="WH_DNA-bd_sf"/>
</dbReference>
<evidence type="ECO:0000259" key="4">
    <source>
        <dbReference type="PROSITE" id="PS51063"/>
    </source>
</evidence>
<dbReference type="GO" id="GO:0006355">
    <property type="term" value="P:regulation of DNA-templated transcription"/>
    <property type="evidence" value="ECO:0007669"/>
    <property type="project" value="InterPro"/>
</dbReference>
<proteinExistence type="predicted"/>
<keyword evidence="6" id="KW-1185">Reference proteome</keyword>
<evidence type="ECO:0000256" key="2">
    <source>
        <dbReference type="ARBA" id="ARBA00023125"/>
    </source>
</evidence>
<keyword evidence="2" id="KW-0238">DNA-binding</keyword>
<keyword evidence="1" id="KW-0805">Transcription regulation</keyword>
<dbReference type="CDD" id="cd00038">
    <property type="entry name" value="CAP_ED"/>
    <property type="match status" value="1"/>
</dbReference>
<dbReference type="InterPro" id="IPR012318">
    <property type="entry name" value="HTH_CRP"/>
</dbReference>
<evidence type="ECO:0000256" key="3">
    <source>
        <dbReference type="ARBA" id="ARBA00023163"/>
    </source>
</evidence>
<dbReference type="InterPro" id="IPR036388">
    <property type="entry name" value="WH-like_DNA-bd_sf"/>
</dbReference>
<dbReference type="InterPro" id="IPR000595">
    <property type="entry name" value="cNMP-bd_dom"/>
</dbReference>
<dbReference type="SMART" id="SM00419">
    <property type="entry name" value="HTH_CRP"/>
    <property type="match status" value="1"/>
</dbReference>
<dbReference type="SUPFAM" id="SSF46785">
    <property type="entry name" value="Winged helix' DNA-binding domain"/>
    <property type="match status" value="1"/>
</dbReference>
<dbReference type="Proteomes" id="UP001139035">
    <property type="component" value="Unassembled WGS sequence"/>
</dbReference>
<dbReference type="EMBL" id="JAJUWU010000017">
    <property type="protein sequence ID" value="MCE7029657.1"/>
    <property type="molecule type" value="Genomic_DNA"/>
</dbReference>
<dbReference type="Pfam" id="PF13545">
    <property type="entry name" value="HTH_Crp_2"/>
    <property type="match status" value="1"/>
</dbReference>